<gene>
    <name evidence="2" type="ORF">A4V15_10270</name>
</gene>
<proteinExistence type="predicted"/>
<name>A0A178L1L0_9PSED</name>
<keyword evidence="1" id="KW-1133">Transmembrane helix</keyword>
<reference evidence="2 3" key="1">
    <citation type="submission" date="2016-04" db="EMBL/GenBank/DDBJ databases">
        <title>Draft Genome Sequences of Staphylococcus capitis Strain H36, S. capitis Strain H65, S. cohnii Strain H62, S. hominis Strain H69, Mycobacterium iranicum Strain H39, Plantibacter sp. Strain H53, Pseudomonas oryzihabitans Strain H72, and Microbacterium sp. Strain H83, isolated from residential settings.</title>
        <authorList>
            <person name="Lymperopoulou D."/>
            <person name="Adams R.I."/>
            <person name="Lindow S."/>
            <person name="Coil D.A."/>
            <person name="Jospin G."/>
            <person name="Eisen J.A."/>
        </authorList>
    </citation>
    <scope>NUCLEOTIDE SEQUENCE [LARGE SCALE GENOMIC DNA]</scope>
    <source>
        <strain evidence="2 3">H72</strain>
    </source>
</reference>
<dbReference type="EMBL" id="LWCR01000088">
    <property type="protein sequence ID" value="OAN23045.1"/>
    <property type="molecule type" value="Genomic_DNA"/>
</dbReference>
<dbReference type="Proteomes" id="UP000078356">
    <property type="component" value="Unassembled WGS sequence"/>
</dbReference>
<protein>
    <recommendedName>
        <fullName evidence="4">YeeE/YedE family protein</fullName>
    </recommendedName>
</protein>
<evidence type="ECO:0000313" key="2">
    <source>
        <dbReference type="EMBL" id="OAN23045.1"/>
    </source>
</evidence>
<dbReference type="AlphaFoldDB" id="A0A178L1L0"/>
<evidence type="ECO:0000256" key="1">
    <source>
        <dbReference type="SAM" id="Phobius"/>
    </source>
</evidence>
<comment type="caution">
    <text evidence="2">The sequence shown here is derived from an EMBL/GenBank/DDBJ whole genome shotgun (WGS) entry which is preliminary data.</text>
</comment>
<feature type="transmembrane region" description="Helical" evidence="1">
    <location>
        <begin position="45"/>
        <end position="63"/>
    </location>
</feature>
<dbReference type="RefSeq" id="WP_064309544.1">
    <property type="nucleotide sequence ID" value="NZ_LWCR01000088.1"/>
</dbReference>
<feature type="transmembrane region" description="Helical" evidence="1">
    <location>
        <begin position="84"/>
        <end position="104"/>
    </location>
</feature>
<keyword evidence="1" id="KW-0812">Transmembrane</keyword>
<organism evidence="2 3">
    <name type="scientific">Pseudomonas oryzihabitans</name>
    <dbReference type="NCBI Taxonomy" id="47885"/>
    <lineage>
        <taxon>Bacteria</taxon>
        <taxon>Pseudomonadati</taxon>
        <taxon>Pseudomonadota</taxon>
        <taxon>Gammaproteobacteria</taxon>
        <taxon>Pseudomonadales</taxon>
        <taxon>Pseudomonadaceae</taxon>
        <taxon>Pseudomonas</taxon>
    </lineage>
</organism>
<dbReference type="Pfam" id="PF20398">
    <property type="entry name" value="DUF6691"/>
    <property type="match status" value="1"/>
</dbReference>
<feature type="transmembrane region" description="Helical" evidence="1">
    <location>
        <begin position="110"/>
        <end position="133"/>
    </location>
</feature>
<accession>A0A178L1L0</accession>
<evidence type="ECO:0008006" key="4">
    <source>
        <dbReference type="Google" id="ProtNLM"/>
    </source>
</evidence>
<dbReference type="OrthoDB" id="9790409at2"/>
<keyword evidence="1" id="KW-0472">Membrane</keyword>
<evidence type="ECO:0000313" key="3">
    <source>
        <dbReference type="Proteomes" id="UP000078356"/>
    </source>
</evidence>
<dbReference type="InterPro" id="IPR046513">
    <property type="entry name" value="DUF6691"/>
</dbReference>
<sequence length="151" mass="15727">MTSWRLVVTLLAGVIFGSGLALSGMLDPARVLGFLDLASGHWDPSLLLVLGGALLVALPAVQLQRRLTRPLLDTRFHLPPMAPIDRRLLLGAALFGLGWGLAGLCPGPALAGLGLGIAKTYGFVAALIAGMMLHDRGLSGLRRSRSGAARS</sequence>